<evidence type="ECO:0000256" key="3">
    <source>
        <dbReference type="ARBA" id="ARBA00022679"/>
    </source>
</evidence>
<feature type="transmembrane region" description="Helical" evidence="8">
    <location>
        <begin position="246"/>
        <end position="264"/>
    </location>
</feature>
<feature type="transmembrane region" description="Helical" evidence="8">
    <location>
        <begin position="113"/>
        <end position="133"/>
    </location>
</feature>
<dbReference type="InterPro" id="IPR018584">
    <property type="entry name" value="GT87"/>
</dbReference>
<evidence type="ECO:0000256" key="1">
    <source>
        <dbReference type="ARBA" id="ARBA00004651"/>
    </source>
</evidence>
<evidence type="ECO:0000313" key="9">
    <source>
        <dbReference type="EMBL" id="GAA2088916.1"/>
    </source>
</evidence>
<evidence type="ECO:0000256" key="8">
    <source>
        <dbReference type="SAM" id="Phobius"/>
    </source>
</evidence>
<name>A0ABN2WC35_9ACTN</name>
<dbReference type="Proteomes" id="UP001500016">
    <property type="component" value="Unassembled WGS sequence"/>
</dbReference>
<dbReference type="Pfam" id="PF09594">
    <property type="entry name" value="GT87"/>
    <property type="match status" value="1"/>
</dbReference>
<evidence type="ECO:0000256" key="5">
    <source>
        <dbReference type="ARBA" id="ARBA00022989"/>
    </source>
</evidence>
<reference evidence="9 10" key="1">
    <citation type="journal article" date="2019" name="Int. J. Syst. Evol. Microbiol.">
        <title>The Global Catalogue of Microorganisms (GCM) 10K type strain sequencing project: providing services to taxonomists for standard genome sequencing and annotation.</title>
        <authorList>
            <consortium name="The Broad Institute Genomics Platform"/>
            <consortium name="The Broad Institute Genome Sequencing Center for Infectious Disease"/>
            <person name="Wu L."/>
            <person name="Ma J."/>
        </authorList>
    </citation>
    <scope>NUCLEOTIDE SEQUENCE [LARGE SCALE GENOMIC DNA]</scope>
    <source>
        <strain evidence="9 10">JCM 15478</strain>
    </source>
</reference>
<keyword evidence="4 8" id="KW-0812">Transmembrane</keyword>
<dbReference type="EMBL" id="BAAAPE010000013">
    <property type="protein sequence ID" value="GAA2088916.1"/>
    <property type="molecule type" value="Genomic_DNA"/>
</dbReference>
<feature type="transmembrane region" description="Helical" evidence="8">
    <location>
        <begin position="338"/>
        <end position="356"/>
    </location>
</feature>
<sequence>MMIKRMPTHPLTQIADDKWTPTVRAKLLTWPYTIAIATCALSFAAFWLAQRASGVSMIDLMVYRAEGWAVRNGDDLYAMRATEADLPMTYPPFAGLLFLPLTMVGVADMRALATLANLVLMVALIHLSLRLAGRPLRVPRPAATLFLASFAVWCEPMWTTLRYGQINLLLAVLVLWDLSRGRDHRWAGVGIGIAAGVKLTPALFVVFLAACGAVQGWREWRSRRHVRGVRRGVGAPDPWNPWLRQASVATGAFFGTVLFAALLLPRDSLHFWTDVLFQSGRVGRTENTANQSLSGVVARLLHTPEPGWPWAVLAALVAVLGLAAAVAAALAGRRRLPCAPAWAALACAVTALLVSPVSWSHHWVWCAPMVLLLGAEAHRRSSACWWAGTAVTGLVFLSYALWLVPHESEGPLSVSPELHQDGGQMLLSALYPLVSTAFLAVTAVLAVRALRGERSERDLSGRWVKTGQAVAKE</sequence>
<evidence type="ECO:0000256" key="7">
    <source>
        <dbReference type="ARBA" id="ARBA00024033"/>
    </source>
</evidence>
<protein>
    <submittedName>
        <fullName evidence="9">Mannosyltransferase</fullName>
    </submittedName>
</protein>
<evidence type="ECO:0000256" key="4">
    <source>
        <dbReference type="ARBA" id="ARBA00022692"/>
    </source>
</evidence>
<comment type="similarity">
    <text evidence="7">Belongs to the glycosyltransferase 87 family.</text>
</comment>
<feature type="transmembrane region" description="Helical" evidence="8">
    <location>
        <begin position="425"/>
        <end position="447"/>
    </location>
</feature>
<feature type="transmembrane region" description="Helical" evidence="8">
    <location>
        <begin position="308"/>
        <end position="331"/>
    </location>
</feature>
<keyword evidence="2" id="KW-1003">Cell membrane</keyword>
<feature type="transmembrane region" description="Helical" evidence="8">
    <location>
        <begin position="29"/>
        <end position="49"/>
    </location>
</feature>
<proteinExistence type="inferred from homology"/>
<keyword evidence="5 8" id="KW-1133">Transmembrane helix</keyword>
<feature type="transmembrane region" description="Helical" evidence="8">
    <location>
        <begin position="385"/>
        <end position="405"/>
    </location>
</feature>
<dbReference type="GO" id="GO:0016757">
    <property type="term" value="F:glycosyltransferase activity"/>
    <property type="evidence" value="ECO:0007669"/>
    <property type="project" value="UniProtKB-KW"/>
</dbReference>
<evidence type="ECO:0000256" key="6">
    <source>
        <dbReference type="ARBA" id="ARBA00023136"/>
    </source>
</evidence>
<keyword evidence="9" id="KW-0328">Glycosyltransferase</keyword>
<keyword evidence="6 8" id="KW-0472">Membrane</keyword>
<evidence type="ECO:0000256" key="2">
    <source>
        <dbReference type="ARBA" id="ARBA00022475"/>
    </source>
</evidence>
<feature type="transmembrane region" description="Helical" evidence="8">
    <location>
        <begin position="186"/>
        <end position="214"/>
    </location>
</feature>
<comment type="caution">
    <text evidence="9">The sequence shown here is derived from an EMBL/GenBank/DDBJ whole genome shotgun (WGS) entry which is preliminary data.</text>
</comment>
<organism evidence="9 10">
    <name type="scientific">Streptomyces albiaxialis</name>
    <dbReference type="NCBI Taxonomy" id="329523"/>
    <lineage>
        <taxon>Bacteria</taxon>
        <taxon>Bacillati</taxon>
        <taxon>Actinomycetota</taxon>
        <taxon>Actinomycetes</taxon>
        <taxon>Kitasatosporales</taxon>
        <taxon>Streptomycetaceae</taxon>
        <taxon>Streptomyces</taxon>
    </lineage>
</organism>
<accession>A0ABN2WC35</accession>
<comment type="subcellular location">
    <subcellularLocation>
        <location evidence="1">Cell membrane</location>
        <topology evidence="1">Multi-pass membrane protein</topology>
    </subcellularLocation>
</comment>
<gene>
    <name evidence="9" type="ORF">GCM10009801_52880</name>
</gene>
<keyword evidence="10" id="KW-1185">Reference proteome</keyword>
<evidence type="ECO:0000313" key="10">
    <source>
        <dbReference type="Proteomes" id="UP001500016"/>
    </source>
</evidence>
<keyword evidence="3" id="KW-0808">Transferase</keyword>